<dbReference type="AlphaFoldDB" id="A0A5N0TF19"/>
<dbReference type="PANTHER" id="PTHR11059:SF0">
    <property type="entry name" value="DNA REPAIR PROTEIN RECN"/>
    <property type="match status" value="1"/>
</dbReference>
<evidence type="ECO:0000256" key="2">
    <source>
        <dbReference type="ARBA" id="ARBA00009441"/>
    </source>
</evidence>
<dbReference type="Gene3D" id="3.40.50.300">
    <property type="entry name" value="P-loop containing nucleotide triphosphate hydrolases"/>
    <property type="match status" value="2"/>
</dbReference>
<evidence type="ECO:0000256" key="9">
    <source>
        <dbReference type="PIRNR" id="PIRNR003128"/>
    </source>
</evidence>
<dbReference type="InterPro" id="IPR027417">
    <property type="entry name" value="P-loop_NTPase"/>
</dbReference>
<keyword evidence="5 9" id="KW-0227">DNA damage</keyword>
<protein>
    <recommendedName>
        <fullName evidence="3 9">DNA repair protein RecN</fullName>
    </recommendedName>
    <alternativeName>
        <fullName evidence="8 9">Recombination protein N</fullName>
    </alternativeName>
</protein>
<keyword evidence="6" id="KW-0067">ATP-binding</keyword>
<feature type="domain" description="RecF/RecN/SMC N-terminal" evidence="10">
    <location>
        <begin position="44"/>
        <end position="549"/>
    </location>
</feature>
<dbReference type="PANTHER" id="PTHR11059">
    <property type="entry name" value="DNA REPAIR PROTEIN RECN"/>
    <property type="match status" value="1"/>
</dbReference>
<dbReference type="NCBIfam" id="NF008121">
    <property type="entry name" value="PRK10869.1"/>
    <property type="match status" value="1"/>
</dbReference>
<name>A0A5N0TF19_9GAMM</name>
<dbReference type="GO" id="GO:0009432">
    <property type="term" value="P:SOS response"/>
    <property type="evidence" value="ECO:0007669"/>
    <property type="project" value="TreeGrafter"/>
</dbReference>
<evidence type="ECO:0000256" key="8">
    <source>
        <dbReference type="ARBA" id="ARBA00033408"/>
    </source>
</evidence>
<dbReference type="GO" id="GO:0006281">
    <property type="term" value="P:DNA repair"/>
    <property type="evidence" value="ECO:0007669"/>
    <property type="project" value="UniProtKB-KW"/>
</dbReference>
<evidence type="ECO:0000256" key="5">
    <source>
        <dbReference type="ARBA" id="ARBA00022763"/>
    </source>
</evidence>
<comment type="similarity">
    <text evidence="2 9">Belongs to the RecN family.</text>
</comment>
<dbReference type="InterPro" id="IPR004604">
    <property type="entry name" value="DNA_recomb/repair_RecN"/>
</dbReference>
<sequence>MFTPARARRPFRCSVRGYGVFRHGFKQSDAGRAPWPSTRIAPMLTQLQIRNFAIVPSLDQGFKPGFTVITGETGAGKSILVDALGLLLGARSDASWVRAGEDRAELNAQFDLARNPEAATWLRNNELDNGNECLLRRIIRANGRSAAWINGTPVTVQQLADLGHRLVEVHGQNEHIRLTGRRRQLELLDETGDYDKALEATRAAYGKWRELTEELKALEASAALPPAEAEFLRFQLQELDDTALSAEEVTALEHEHKLLSNAEELQRVLGNAVAALDDDDGVTERLGATARHLKDFAELDDDIAAARGMLDEALINCQEAVASLRDASERSELDPERLSQVDSTLSDLGRLARKHGVEIDALAPLRDKLHERLDTAEASEERREALVEEIEAALAGYRKASGALSNARIRHATALAKNVVSLMAELGMAGGQFIIDVRPDPDAAPRATGDDDIDIRVSANAGMPPGPLAKVASGGELSRISLAIRVATASGAGRTQVFDEVDTGVGGDTANAVGRLLATAAESGQSLCVTHLAQVAVRADHQLRVSKAASDQATHVEASLLDPDHRIEEIARMLGGKVSDQSRAHAQELLQAAAG</sequence>
<dbReference type="FunFam" id="3.40.50.300:FF:000319">
    <property type="entry name" value="DNA repair protein RecN"/>
    <property type="match status" value="1"/>
</dbReference>
<dbReference type="NCBIfam" id="TIGR00634">
    <property type="entry name" value="recN"/>
    <property type="match status" value="1"/>
</dbReference>
<dbReference type="SUPFAM" id="SSF52540">
    <property type="entry name" value="P-loop containing nucleoside triphosphate hydrolases"/>
    <property type="match status" value="2"/>
</dbReference>
<evidence type="ECO:0000259" key="10">
    <source>
        <dbReference type="Pfam" id="PF02463"/>
    </source>
</evidence>
<proteinExistence type="inferred from homology"/>
<gene>
    <name evidence="11" type="primary">recN</name>
    <name evidence="11" type="ORF">F3N42_02305</name>
</gene>
<comment type="function">
    <text evidence="1 9">May be involved in recombinational repair of damaged DNA.</text>
</comment>
<dbReference type="GO" id="GO:0006310">
    <property type="term" value="P:DNA recombination"/>
    <property type="evidence" value="ECO:0007669"/>
    <property type="project" value="InterPro"/>
</dbReference>
<dbReference type="GO" id="GO:0043590">
    <property type="term" value="C:bacterial nucleoid"/>
    <property type="evidence" value="ECO:0007669"/>
    <property type="project" value="TreeGrafter"/>
</dbReference>
<evidence type="ECO:0000256" key="4">
    <source>
        <dbReference type="ARBA" id="ARBA00022741"/>
    </source>
</evidence>
<evidence type="ECO:0000256" key="7">
    <source>
        <dbReference type="ARBA" id="ARBA00023204"/>
    </source>
</evidence>
<dbReference type="InterPro" id="IPR003395">
    <property type="entry name" value="RecF/RecN/SMC_N"/>
</dbReference>
<dbReference type="Proteomes" id="UP000325372">
    <property type="component" value="Unassembled WGS sequence"/>
</dbReference>
<organism evidence="11 12">
    <name type="scientific">Marinihelvus fidelis</name>
    <dbReference type="NCBI Taxonomy" id="2613842"/>
    <lineage>
        <taxon>Bacteria</taxon>
        <taxon>Pseudomonadati</taxon>
        <taxon>Pseudomonadota</taxon>
        <taxon>Gammaproteobacteria</taxon>
        <taxon>Chromatiales</taxon>
        <taxon>Wenzhouxiangellaceae</taxon>
        <taxon>Marinihelvus</taxon>
    </lineage>
</organism>
<dbReference type="EMBL" id="VYXP01000002">
    <property type="protein sequence ID" value="KAA9133211.1"/>
    <property type="molecule type" value="Genomic_DNA"/>
</dbReference>
<comment type="caution">
    <text evidence="11">The sequence shown here is derived from an EMBL/GenBank/DDBJ whole genome shotgun (WGS) entry which is preliminary data.</text>
</comment>
<reference evidence="11 12" key="1">
    <citation type="submission" date="2019-09" db="EMBL/GenBank/DDBJ databases">
        <title>Wenzhouxiangella sp. Genome sequencing and assembly.</title>
        <authorList>
            <person name="Zhang R."/>
        </authorList>
    </citation>
    <scope>NUCLEOTIDE SEQUENCE [LARGE SCALE GENOMIC DNA]</scope>
    <source>
        <strain evidence="11 12">W260</strain>
    </source>
</reference>
<dbReference type="CDD" id="cd03241">
    <property type="entry name" value="ABC_RecN"/>
    <property type="match status" value="2"/>
</dbReference>
<dbReference type="PIRSF" id="PIRSF003128">
    <property type="entry name" value="RecN"/>
    <property type="match status" value="1"/>
</dbReference>
<evidence type="ECO:0000313" key="12">
    <source>
        <dbReference type="Proteomes" id="UP000325372"/>
    </source>
</evidence>
<evidence type="ECO:0000256" key="1">
    <source>
        <dbReference type="ARBA" id="ARBA00003618"/>
    </source>
</evidence>
<keyword evidence="12" id="KW-1185">Reference proteome</keyword>
<dbReference type="GO" id="GO:0005524">
    <property type="term" value="F:ATP binding"/>
    <property type="evidence" value="ECO:0007669"/>
    <property type="project" value="UniProtKB-KW"/>
</dbReference>
<dbReference type="Pfam" id="PF02463">
    <property type="entry name" value="SMC_N"/>
    <property type="match status" value="1"/>
</dbReference>
<evidence type="ECO:0000313" key="11">
    <source>
        <dbReference type="EMBL" id="KAA9133211.1"/>
    </source>
</evidence>
<keyword evidence="4" id="KW-0547">Nucleotide-binding</keyword>
<evidence type="ECO:0000256" key="3">
    <source>
        <dbReference type="ARBA" id="ARBA00021315"/>
    </source>
</evidence>
<keyword evidence="7 9" id="KW-0234">DNA repair</keyword>
<accession>A0A5N0TF19</accession>
<evidence type="ECO:0000256" key="6">
    <source>
        <dbReference type="ARBA" id="ARBA00022840"/>
    </source>
</evidence>